<dbReference type="Proteomes" id="UP000699042">
    <property type="component" value="Unassembled WGS sequence"/>
</dbReference>
<reference evidence="1" key="1">
    <citation type="submission" date="2021-05" db="EMBL/GenBank/DDBJ databases">
        <title>Comparative genomics of three Colletotrichum scovillei strains and genetic complementation revealed genes involved fungal growth and virulence on chili pepper.</title>
        <authorList>
            <person name="Hsieh D.-K."/>
            <person name="Chuang S.-C."/>
            <person name="Chen C.-Y."/>
            <person name="Chao Y.-T."/>
            <person name="Lu M.-Y.J."/>
            <person name="Lee M.-H."/>
            <person name="Shih M.-C."/>
        </authorList>
    </citation>
    <scope>NUCLEOTIDE SEQUENCE</scope>
    <source>
        <strain evidence="1">Coll-153</strain>
    </source>
</reference>
<organism evidence="1 2">
    <name type="scientific">Colletotrichum scovillei</name>
    <dbReference type="NCBI Taxonomy" id="1209932"/>
    <lineage>
        <taxon>Eukaryota</taxon>
        <taxon>Fungi</taxon>
        <taxon>Dikarya</taxon>
        <taxon>Ascomycota</taxon>
        <taxon>Pezizomycotina</taxon>
        <taxon>Sordariomycetes</taxon>
        <taxon>Hypocreomycetidae</taxon>
        <taxon>Glomerellales</taxon>
        <taxon>Glomerellaceae</taxon>
        <taxon>Colletotrichum</taxon>
        <taxon>Colletotrichum acutatum species complex</taxon>
    </lineage>
</organism>
<evidence type="ECO:0000313" key="2">
    <source>
        <dbReference type="Proteomes" id="UP000699042"/>
    </source>
</evidence>
<accession>A0A9P7R2V5</accession>
<proteinExistence type="predicted"/>
<dbReference type="AlphaFoldDB" id="A0A9P7R2V5"/>
<comment type="caution">
    <text evidence="1">The sequence shown here is derived from an EMBL/GenBank/DDBJ whole genome shotgun (WGS) entry which is preliminary data.</text>
</comment>
<sequence>MHSHPSSQSVTLHFTPVNMIDKHPIQDEVDYTTE</sequence>
<protein>
    <submittedName>
        <fullName evidence="1">Uncharacterized protein</fullName>
    </submittedName>
</protein>
<gene>
    <name evidence="1" type="ORF">JMJ77_014149</name>
</gene>
<dbReference type="EMBL" id="JAESDN010000006">
    <property type="protein sequence ID" value="KAG7048512.1"/>
    <property type="molecule type" value="Genomic_DNA"/>
</dbReference>
<keyword evidence="2" id="KW-1185">Reference proteome</keyword>
<evidence type="ECO:0000313" key="1">
    <source>
        <dbReference type="EMBL" id="KAG7048512.1"/>
    </source>
</evidence>
<name>A0A9P7R2V5_9PEZI</name>